<keyword evidence="18" id="KW-0732">Signal</keyword>
<dbReference type="Gene3D" id="3.30.450.20">
    <property type="entry name" value="PAS domain"/>
    <property type="match status" value="3"/>
</dbReference>
<feature type="modified residue" description="Phosphohistidine" evidence="14">
    <location>
        <position position="1186"/>
    </location>
</feature>
<evidence type="ECO:0000259" key="19">
    <source>
        <dbReference type="PROSITE" id="PS50109"/>
    </source>
</evidence>
<feature type="domain" description="PAS" evidence="21">
    <location>
        <begin position="188"/>
        <end position="261"/>
    </location>
</feature>
<evidence type="ECO:0000256" key="3">
    <source>
        <dbReference type="ARBA" id="ARBA00012438"/>
    </source>
</evidence>
<dbReference type="InterPro" id="IPR008207">
    <property type="entry name" value="Sig_transdc_His_kin_Hpt_dom"/>
</dbReference>
<feature type="modified residue" description="4-aspartylphosphate" evidence="15">
    <location>
        <position position="1044"/>
    </location>
</feature>
<dbReference type="FunFam" id="3.30.450.20:FF:000099">
    <property type="entry name" value="Sensory box sensor histidine kinase"/>
    <property type="match status" value="1"/>
</dbReference>
<dbReference type="Pfam" id="PF00512">
    <property type="entry name" value="HisKA"/>
    <property type="match status" value="1"/>
</dbReference>
<evidence type="ECO:0000259" key="20">
    <source>
        <dbReference type="PROSITE" id="PS50110"/>
    </source>
</evidence>
<dbReference type="GO" id="GO:0006355">
    <property type="term" value="P:regulation of DNA-templated transcription"/>
    <property type="evidence" value="ECO:0007669"/>
    <property type="project" value="InterPro"/>
</dbReference>
<keyword evidence="16" id="KW-0175">Coiled coil</keyword>
<dbReference type="CDD" id="cd00088">
    <property type="entry name" value="HPT"/>
    <property type="match status" value="1"/>
</dbReference>
<dbReference type="PANTHER" id="PTHR45339:SF1">
    <property type="entry name" value="HYBRID SIGNAL TRANSDUCTION HISTIDINE KINASE J"/>
    <property type="match status" value="1"/>
</dbReference>
<dbReference type="GO" id="GO:0005886">
    <property type="term" value="C:plasma membrane"/>
    <property type="evidence" value="ECO:0007669"/>
    <property type="project" value="UniProtKB-SubCell"/>
</dbReference>
<evidence type="ECO:0000256" key="6">
    <source>
        <dbReference type="ARBA" id="ARBA00022679"/>
    </source>
</evidence>
<organism evidence="24 25">
    <name type="scientific">Fuerstiella marisgermanici</name>
    <dbReference type="NCBI Taxonomy" id="1891926"/>
    <lineage>
        <taxon>Bacteria</taxon>
        <taxon>Pseudomonadati</taxon>
        <taxon>Planctomycetota</taxon>
        <taxon>Planctomycetia</taxon>
        <taxon>Planctomycetales</taxon>
        <taxon>Planctomycetaceae</taxon>
        <taxon>Fuerstiella</taxon>
    </lineage>
</organism>
<dbReference type="STRING" id="1891926.Fuma_01742"/>
<keyword evidence="5 15" id="KW-0597">Phosphoprotein</keyword>
<keyword evidence="12" id="KW-0902">Two-component regulatory system</keyword>
<evidence type="ECO:0000256" key="18">
    <source>
        <dbReference type="SAM" id="SignalP"/>
    </source>
</evidence>
<dbReference type="InterPro" id="IPR013655">
    <property type="entry name" value="PAS_fold_3"/>
</dbReference>
<evidence type="ECO:0000256" key="16">
    <source>
        <dbReference type="SAM" id="Coils"/>
    </source>
</evidence>
<dbReference type="EC" id="2.7.13.3" evidence="3"/>
<dbReference type="InterPro" id="IPR000700">
    <property type="entry name" value="PAS-assoc_C"/>
</dbReference>
<dbReference type="InterPro" id="IPR003661">
    <property type="entry name" value="HisK_dim/P_dom"/>
</dbReference>
<evidence type="ECO:0000256" key="10">
    <source>
        <dbReference type="ARBA" id="ARBA00022840"/>
    </source>
</evidence>
<comment type="subcellular location">
    <subcellularLocation>
        <location evidence="2">Cell membrane</location>
        <topology evidence="2">Multi-pass membrane protein</topology>
    </subcellularLocation>
</comment>
<dbReference type="Gene3D" id="3.30.565.10">
    <property type="entry name" value="Histidine kinase-like ATPase, C-terminal domain"/>
    <property type="match status" value="1"/>
</dbReference>
<dbReference type="AlphaFoldDB" id="A0A1P8WDN4"/>
<evidence type="ECO:0000313" key="25">
    <source>
        <dbReference type="Proteomes" id="UP000187735"/>
    </source>
</evidence>
<evidence type="ECO:0000256" key="12">
    <source>
        <dbReference type="ARBA" id="ARBA00023012"/>
    </source>
</evidence>
<evidence type="ECO:0000256" key="2">
    <source>
        <dbReference type="ARBA" id="ARBA00004651"/>
    </source>
</evidence>
<dbReference type="Pfam" id="PF08447">
    <property type="entry name" value="PAS_3"/>
    <property type="match status" value="1"/>
</dbReference>
<feature type="domain" description="Response regulatory" evidence="20">
    <location>
        <begin position="995"/>
        <end position="1113"/>
    </location>
</feature>
<evidence type="ECO:0000256" key="9">
    <source>
        <dbReference type="ARBA" id="ARBA00022777"/>
    </source>
</evidence>
<comment type="catalytic activity">
    <reaction evidence="1">
        <text>ATP + protein L-histidine = ADP + protein N-phospho-L-histidine.</text>
        <dbReference type="EC" id="2.7.13.3"/>
    </reaction>
</comment>
<evidence type="ECO:0000256" key="17">
    <source>
        <dbReference type="SAM" id="Phobius"/>
    </source>
</evidence>
<keyword evidence="10" id="KW-0067">ATP-binding</keyword>
<feature type="domain" description="PAS" evidence="21">
    <location>
        <begin position="316"/>
        <end position="386"/>
    </location>
</feature>
<dbReference type="GO" id="GO:0005524">
    <property type="term" value="F:ATP binding"/>
    <property type="evidence" value="ECO:0007669"/>
    <property type="project" value="UniProtKB-KW"/>
</dbReference>
<dbReference type="Pfam" id="PF08448">
    <property type="entry name" value="PAS_4"/>
    <property type="match status" value="1"/>
</dbReference>
<dbReference type="CDD" id="cd00082">
    <property type="entry name" value="HisKA"/>
    <property type="match status" value="1"/>
</dbReference>
<feature type="signal peptide" evidence="18">
    <location>
        <begin position="1"/>
        <end position="28"/>
    </location>
</feature>
<dbReference type="RefSeq" id="WP_077023795.1">
    <property type="nucleotide sequence ID" value="NZ_CP017641.1"/>
</dbReference>
<evidence type="ECO:0000259" key="22">
    <source>
        <dbReference type="PROSITE" id="PS50113"/>
    </source>
</evidence>
<keyword evidence="9 24" id="KW-0418">Kinase</keyword>
<reference evidence="24 25" key="1">
    <citation type="journal article" date="2016" name="Front. Microbiol.">
        <title>Fuerstia marisgermanicae gen. nov., sp. nov., an Unusual Member of the Phylum Planctomycetes from the German Wadden Sea.</title>
        <authorList>
            <person name="Kohn T."/>
            <person name="Heuer A."/>
            <person name="Jogler M."/>
            <person name="Vollmers J."/>
            <person name="Boedeker C."/>
            <person name="Bunk B."/>
            <person name="Rast P."/>
            <person name="Borchert D."/>
            <person name="Glockner I."/>
            <person name="Freese H.M."/>
            <person name="Klenk H.P."/>
            <person name="Overmann J."/>
            <person name="Kaster A.K."/>
            <person name="Rohde M."/>
            <person name="Wiegand S."/>
            <person name="Jogler C."/>
        </authorList>
    </citation>
    <scope>NUCLEOTIDE SEQUENCE [LARGE SCALE GENOMIC DNA]</scope>
    <source>
        <strain evidence="24 25">NH11</strain>
    </source>
</reference>
<dbReference type="InterPro" id="IPR001610">
    <property type="entry name" value="PAC"/>
</dbReference>
<feature type="chain" id="PRO_5013292450" description="histidine kinase" evidence="18">
    <location>
        <begin position="29"/>
        <end position="1246"/>
    </location>
</feature>
<evidence type="ECO:0000256" key="13">
    <source>
        <dbReference type="ARBA" id="ARBA00023136"/>
    </source>
</evidence>
<dbReference type="SMART" id="SM00387">
    <property type="entry name" value="HATPase_c"/>
    <property type="match status" value="1"/>
</dbReference>
<dbReference type="InterPro" id="IPR000014">
    <property type="entry name" value="PAS"/>
</dbReference>
<dbReference type="InterPro" id="IPR036097">
    <property type="entry name" value="HisK_dim/P_sf"/>
</dbReference>
<dbReference type="SUPFAM" id="SSF52172">
    <property type="entry name" value="CheY-like"/>
    <property type="match status" value="2"/>
</dbReference>
<dbReference type="CDD" id="cd16922">
    <property type="entry name" value="HATPase_EvgS-ArcB-TorS-like"/>
    <property type="match status" value="1"/>
</dbReference>
<evidence type="ECO:0000256" key="8">
    <source>
        <dbReference type="ARBA" id="ARBA00022741"/>
    </source>
</evidence>
<dbReference type="FunFam" id="1.10.287.130:FF:000003">
    <property type="entry name" value="Histidine kinase"/>
    <property type="match status" value="1"/>
</dbReference>
<dbReference type="Pfam" id="PF02518">
    <property type="entry name" value="HATPase_c"/>
    <property type="match status" value="1"/>
</dbReference>
<keyword evidence="25" id="KW-1185">Reference proteome</keyword>
<evidence type="ECO:0000259" key="23">
    <source>
        <dbReference type="PROSITE" id="PS50894"/>
    </source>
</evidence>
<dbReference type="KEGG" id="fmr:Fuma_01742"/>
<feature type="domain" description="Histidine kinase" evidence="19">
    <location>
        <begin position="602"/>
        <end position="826"/>
    </location>
</feature>
<dbReference type="Pfam" id="PF01627">
    <property type="entry name" value="Hpt"/>
    <property type="match status" value="1"/>
</dbReference>
<dbReference type="Gene3D" id="1.20.120.160">
    <property type="entry name" value="HPT domain"/>
    <property type="match status" value="1"/>
</dbReference>
<dbReference type="PROSITE" id="PS50110">
    <property type="entry name" value="RESPONSE_REGULATORY"/>
    <property type="match status" value="2"/>
</dbReference>
<feature type="coiled-coil region" evidence="16">
    <location>
        <begin position="568"/>
        <end position="595"/>
    </location>
</feature>
<evidence type="ECO:0000313" key="24">
    <source>
        <dbReference type="EMBL" id="APZ92137.1"/>
    </source>
</evidence>
<dbReference type="SMART" id="SM00448">
    <property type="entry name" value="REC"/>
    <property type="match status" value="2"/>
</dbReference>
<dbReference type="OrthoDB" id="9762493at2"/>
<dbReference type="CDD" id="cd17546">
    <property type="entry name" value="REC_hyHK_CKI1_RcsC-like"/>
    <property type="match status" value="2"/>
</dbReference>
<keyword evidence="6 24" id="KW-0808">Transferase</keyword>
<dbReference type="PROSITE" id="PS50894">
    <property type="entry name" value="HPT"/>
    <property type="match status" value="1"/>
</dbReference>
<dbReference type="PANTHER" id="PTHR45339">
    <property type="entry name" value="HYBRID SIGNAL TRANSDUCTION HISTIDINE KINASE J"/>
    <property type="match status" value="1"/>
</dbReference>
<keyword evidence="8" id="KW-0547">Nucleotide-binding</keyword>
<evidence type="ECO:0000256" key="7">
    <source>
        <dbReference type="ARBA" id="ARBA00022692"/>
    </source>
</evidence>
<dbReference type="InterPro" id="IPR036890">
    <property type="entry name" value="HATPase_C_sf"/>
</dbReference>
<keyword evidence="13 17" id="KW-0472">Membrane</keyword>
<evidence type="ECO:0000259" key="21">
    <source>
        <dbReference type="PROSITE" id="PS50112"/>
    </source>
</evidence>
<dbReference type="Proteomes" id="UP000187735">
    <property type="component" value="Chromosome"/>
</dbReference>
<dbReference type="CDD" id="cd00130">
    <property type="entry name" value="PAS"/>
    <property type="match status" value="3"/>
</dbReference>
<feature type="domain" description="PAS" evidence="21">
    <location>
        <begin position="449"/>
        <end position="523"/>
    </location>
</feature>
<dbReference type="SUPFAM" id="SSF47384">
    <property type="entry name" value="Homodimeric domain of signal transducing histidine kinase"/>
    <property type="match status" value="1"/>
</dbReference>
<dbReference type="PROSITE" id="PS50109">
    <property type="entry name" value="HIS_KIN"/>
    <property type="match status" value="1"/>
</dbReference>
<feature type="domain" description="PAC" evidence="22">
    <location>
        <begin position="525"/>
        <end position="577"/>
    </location>
</feature>
<evidence type="ECO:0000256" key="5">
    <source>
        <dbReference type="ARBA" id="ARBA00022553"/>
    </source>
</evidence>
<evidence type="ECO:0000256" key="1">
    <source>
        <dbReference type="ARBA" id="ARBA00000085"/>
    </source>
</evidence>
<dbReference type="InterPro" id="IPR036641">
    <property type="entry name" value="HPT_dom_sf"/>
</dbReference>
<dbReference type="EMBL" id="CP017641">
    <property type="protein sequence ID" value="APZ92137.1"/>
    <property type="molecule type" value="Genomic_DNA"/>
</dbReference>
<keyword evidence="7 17" id="KW-0812">Transmembrane</keyword>
<dbReference type="NCBIfam" id="TIGR00229">
    <property type="entry name" value="sensory_box"/>
    <property type="match status" value="3"/>
</dbReference>
<gene>
    <name evidence="24" type="primary">barA_1</name>
    <name evidence="24" type="ORF">Fuma_01742</name>
</gene>
<dbReference type="FunFam" id="3.30.565.10:FF:000078">
    <property type="entry name" value="Two-component sensor histidine kinase"/>
    <property type="match status" value="1"/>
</dbReference>
<evidence type="ECO:0000256" key="4">
    <source>
        <dbReference type="ARBA" id="ARBA00022475"/>
    </source>
</evidence>
<name>A0A1P8WDN4_9PLAN</name>
<feature type="domain" description="PAC" evidence="22">
    <location>
        <begin position="389"/>
        <end position="441"/>
    </location>
</feature>
<dbReference type="InterPro" id="IPR011006">
    <property type="entry name" value="CheY-like_superfamily"/>
</dbReference>
<dbReference type="InterPro" id="IPR004358">
    <property type="entry name" value="Sig_transdc_His_kin-like_C"/>
</dbReference>
<dbReference type="Gene3D" id="3.40.50.2300">
    <property type="match status" value="2"/>
</dbReference>
<dbReference type="InterPro" id="IPR001789">
    <property type="entry name" value="Sig_transdc_resp-reg_receiver"/>
</dbReference>
<dbReference type="SMART" id="SM00388">
    <property type="entry name" value="HisKA"/>
    <property type="match status" value="1"/>
</dbReference>
<dbReference type="InterPro" id="IPR005467">
    <property type="entry name" value="His_kinase_dom"/>
</dbReference>
<sequence length="1246" mass="138110" precursor="true">MPHLFNFRTWPRFLAVVGTLLVASYAYACDCGCEDGLGSENAAVDGNLAGPFDFFTNYGEYMPRMHCLQTADGTPDWPWIVALIALNMVVMVGYARIVWFWRSCYQQEASQDRDKKLMQLAWLFTLCAVCGYGMSTIIFFWPAYRLLAFLLCGLAFITWRFALDLSPFQAAFTSHRLQRELNEALQAKNQDLLTMLDSSPVAIILADENGNIEAFNEPATTTFGYTQEEAVGQPVELLIPKRHHEDHPKLRDSYHANPSNRAMGIGRTVYGLRKDGTEFPADVGLRTMTQNGHRKVIAAVNDLTDTYAARRAANESEARFFNIANSCPLSIWVCDSDSDCTWLNNRWLEYSGTTLDENLGSGWLEIVHPDDRESAGAIYLDAFRQQKEFTLEYRLRRHDGEYRWHTAIGKPRLGEDGAFLGFTGTSIDDHDQREIRLDLEQANSNLQETKTVYRSLIDQNTNYLKLLSLDGKLVDANATALTAAGIKLEDVKGKHLADTHWWSHAPELQSRLRESIETAAQGDSIAFEASHLVWDETVVDIAFSVKPVRDSQGKEIYLLAEGKDVTEHKLKEKTLKQLNASLHESEQKAMEASRAKSEFLANMSHEIRTPLNAIIGLSNIVLQSELNDLQRDYLSTVSESSESLLQVINDILDFSKIEAGKLELEQTDFQIRELAGDALKSLALKAHAKDLELTYRCDTEVPEVLVGDPGRLRQIFVNLVGNAIKFTKTGYVLVDIRRSDESVSNPDGVMLDVSVTDTGIGIDPNEAERIFEEFEQADSSTTRRYGGTGLGLSITSRLVEAMNGEISVSSEVGKGSTFRFKAEFAHSDRQPLQPWRESVQKLGKLRALIVDDNAVNLTILEESLAPYTDSLEKASNGDDAISLLVERAREGRAFNMVISDVNMPGMDGYSLAEKIRKEDSEFGMPIILLTSSGYRGPQRQMSELNIAGRLLKPVKQSELLELMVHALGLVDKVQTGPVAMSDKLKTDAKALTSLSILLAEDSVPNQKLAMAMLNSAGHHAVVAETGREAVDASGAQDFDVVLMDLQMPEMDGLQATAAIRQRDRIAGRHTPIVAMTAHALSGDREKCLAAGMDDYVTKPVRPDKLFAAIGRAISGEMRAVEHANSPSSAVTPVDIPWEELLRTLGGDRKTLADIVDAYVDEIAEVVPRIVQAIDSNDAAQLRKGAHKLKSAMRYFQLSEAGDTAQQLENYGQSGDFTKATEDWAKLRGVVTSLEPTLTNAMLAIKQ</sequence>
<accession>A0A1P8WDN4</accession>
<dbReference type="SMART" id="SM00091">
    <property type="entry name" value="PAS"/>
    <property type="match status" value="3"/>
</dbReference>
<dbReference type="GO" id="GO:0000155">
    <property type="term" value="F:phosphorelay sensor kinase activity"/>
    <property type="evidence" value="ECO:0007669"/>
    <property type="project" value="InterPro"/>
</dbReference>
<dbReference type="InterPro" id="IPR003594">
    <property type="entry name" value="HATPase_dom"/>
</dbReference>
<protein>
    <recommendedName>
        <fullName evidence="3">histidine kinase</fullName>
        <ecNumber evidence="3">2.7.13.3</ecNumber>
    </recommendedName>
</protein>
<proteinExistence type="predicted"/>
<feature type="transmembrane region" description="Helical" evidence="17">
    <location>
        <begin position="120"/>
        <end position="140"/>
    </location>
</feature>
<evidence type="ECO:0000256" key="14">
    <source>
        <dbReference type="PROSITE-ProRule" id="PRU00110"/>
    </source>
</evidence>
<dbReference type="Pfam" id="PF00989">
    <property type="entry name" value="PAS"/>
    <property type="match status" value="1"/>
</dbReference>
<dbReference type="SUPFAM" id="SSF55874">
    <property type="entry name" value="ATPase domain of HSP90 chaperone/DNA topoisomerase II/histidine kinase"/>
    <property type="match status" value="1"/>
</dbReference>
<keyword evidence="11 17" id="KW-1133">Transmembrane helix</keyword>
<dbReference type="Gene3D" id="1.10.287.130">
    <property type="match status" value="1"/>
</dbReference>
<dbReference type="InterPro" id="IPR013656">
    <property type="entry name" value="PAS_4"/>
</dbReference>
<keyword evidence="4" id="KW-1003">Cell membrane</keyword>
<dbReference type="PRINTS" id="PR00344">
    <property type="entry name" value="BCTRLSENSOR"/>
</dbReference>
<feature type="modified residue" description="4-aspartylphosphate" evidence="15">
    <location>
        <position position="900"/>
    </location>
</feature>
<evidence type="ECO:0000256" key="15">
    <source>
        <dbReference type="PROSITE-ProRule" id="PRU00169"/>
    </source>
</evidence>
<dbReference type="PROSITE" id="PS50113">
    <property type="entry name" value="PAC"/>
    <property type="match status" value="2"/>
</dbReference>
<feature type="transmembrane region" description="Helical" evidence="17">
    <location>
        <begin position="79"/>
        <end position="99"/>
    </location>
</feature>
<dbReference type="SUPFAM" id="SSF47226">
    <property type="entry name" value="Histidine-containing phosphotransfer domain, HPT domain"/>
    <property type="match status" value="1"/>
</dbReference>
<dbReference type="InterPro" id="IPR035965">
    <property type="entry name" value="PAS-like_dom_sf"/>
</dbReference>
<dbReference type="SMART" id="SM00086">
    <property type="entry name" value="PAC"/>
    <property type="match status" value="3"/>
</dbReference>
<feature type="domain" description="Response regulatory" evidence="20">
    <location>
        <begin position="846"/>
        <end position="967"/>
    </location>
</feature>
<evidence type="ECO:0000256" key="11">
    <source>
        <dbReference type="ARBA" id="ARBA00022989"/>
    </source>
</evidence>
<dbReference type="SUPFAM" id="SSF55785">
    <property type="entry name" value="PYP-like sensor domain (PAS domain)"/>
    <property type="match status" value="3"/>
</dbReference>
<dbReference type="InterPro" id="IPR013767">
    <property type="entry name" value="PAS_fold"/>
</dbReference>
<dbReference type="PROSITE" id="PS50112">
    <property type="entry name" value="PAS"/>
    <property type="match status" value="3"/>
</dbReference>
<feature type="domain" description="HPt" evidence="23">
    <location>
        <begin position="1147"/>
        <end position="1246"/>
    </location>
</feature>
<dbReference type="Pfam" id="PF00072">
    <property type="entry name" value="Response_reg"/>
    <property type="match status" value="2"/>
</dbReference>